<gene>
    <name evidence="2" type="ORF">DFH08DRAFT_951646</name>
</gene>
<dbReference type="AlphaFoldDB" id="A0AAD7AKG4"/>
<protein>
    <recommendedName>
        <fullName evidence="1">F-box domain-containing protein</fullName>
    </recommendedName>
</protein>
<evidence type="ECO:0000259" key="1">
    <source>
        <dbReference type="Pfam" id="PF00646"/>
    </source>
</evidence>
<dbReference type="SUPFAM" id="SSF81383">
    <property type="entry name" value="F-box domain"/>
    <property type="match status" value="1"/>
</dbReference>
<reference evidence="2" key="1">
    <citation type="submission" date="2023-03" db="EMBL/GenBank/DDBJ databases">
        <title>Massive genome expansion in bonnet fungi (Mycena s.s.) driven by repeated elements and novel gene families across ecological guilds.</title>
        <authorList>
            <consortium name="Lawrence Berkeley National Laboratory"/>
            <person name="Harder C.B."/>
            <person name="Miyauchi S."/>
            <person name="Viragh M."/>
            <person name="Kuo A."/>
            <person name="Thoen E."/>
            <person name="Andreopoulos B."/>
            <person name="Lu D."/>
            <person name="Skrede I."/>
            <person name="Drula E."/>
            <person name="Henrissat B."/>
            <person name="Morin E."/>
            <person name="Kohler A."/>
            <person name="Barry K."/>
            <person name="LaButti K."/>
            <person name="Morin E."/>
            <person name="Salamov A."/>
            <person name="Lipzen A."/>
            <person name="Mereny Z."/>
            <person name="Hegedus B."/>
            <person name="Baldrian P."/>
            <person name="Stursova M."/>
            <person name="Weitz H."/>
            <person name="Taylor A."/>
            <person name="Grigoriev I.V."/>
            <person name="Nagy L.G."/>
            <person name="Martin F."/>
            <person name="Kauserud H."/>
        </authorList>
    </citation>
    <scope>NUCLEOTIDE SEQUENCE</scope>
    <source>
        <strain evidence="2">CBHHK002</strain>
    </source>
</reference>
<proteinExistence type="predicted"/>
<keyword evidence="3" id="KW-1185">Reference proteome</keyword>
<dbReference type="Pfam" id="PF00646">
    <property type="entry name" value="F-box"/>
    <property type="match status" value="1"/>
</dbReference>
<dbReference type="InterPro" id="IPR001810">
    <property type="entry name" value="F-box_dom"/>
</dbReference>
<evidence type="ECO:0000313" key="2">
    <source>
        <dbReference type="EMBL" id="KAJ7361023.1"/>
    </source>
</evidence>
<feature type="domain" description="F-box" evidence="1">
    <location>
        <begin position="7"/>
        <end position="37"/>
    </location>
</feature>
<dbReference type="InterPro" id="IPR036047">
    <property type="entry name" value="F-box-like_dom_sf"/>
</dbReference>
<name>A0AAD7AKG4_9AGAR</name>
<dbReference type="EMBL" id="JARIHO010000005">
    <property type="protein sequence ID" value="KAJ7361023.1"/>
    <property type="molecule type" value="Genomic_DNA"/>
</dbReference>
<sequence>MTTRRDWLHLPPETQDLIIQHCDPPSLLSTSLISRVWFVPSRRAYFKLVHFRLRTQQDLSNFGKPLRSAPNISFAKITVYDHKTRALEPMLALLPAVEALRVYLNRIDPMPTSNATWTGVSSLGLERWEVNSPPLILSLPRICEITGSLAATSHCVEPGQHFRVARSGNPFSVTFSFAGCERETLWSLEPFLASLRLDTLSFMELGGSYPTQALNRILLALCDDLKHLTLPWKRTHFNGKLDQISRTAFPLGNTISSLVLFSGIHPDEQPVILDILNRQPLTSPLLGLHRRRYD</sequence>
<comment type="caution">
    <text evidence="2">The sequence shown here is derived from an EMBL/GenBank/DDBJ whole genome shotgun (WGS) entry which is preliminary data.</text>
</comment>
<accession>A0AAD7AKG4</accession>
<evidence type="ECO:0000313" key="3">
    <source>
        <dbReference type="Proteomes" id="UP001218218"/>
    </source>
</evidence>
<dbReference type="Proteomes" id="UP001218218">
    <property type="component" value="Unassembled WGS sequence"/>
</dbReference>
<organism evidence="2 3">
    <name type="scientific">Mycena albidolilacea</name>
    <dbReference type="NCBI Taxonomy" id="1033008"/>
    <lineage>
        <taxon>Eukaryota</taxon>
        <taxon>Fungi</taxon>
        <taxon>Dikarya</taxon>
        <taxon>Basidiomycota</taxon>
        <taxon>Agaricomycotina</taxon>
        <taxon>Agaricomycetes</taxon>
        <taxon>Agaricomycetidae</taxon>
        <taxon>Agaricales</taxon>
        <taxon>Marasmiineae</taxon>
        <taxon>Mycenaceae</taxon>
        <taxon>Mycena</taxon>
    </lineage>
</organism>